<protein>
    <submittedName>
        <fullName evidence="1">Uncharacterized protein</fullName>
    </submittedName>
</protein>
<name>A0ACC2JUG0_9PEZI</name>
<evidence type="ECO:0000313" key="1">
    <source>
        <dbReference type="EMBL" id="KAJ8130823.1"/>
    </source>
</evidence>
<gene>
    <name evidence="1" type="ORF">O1611_g2806</name>
</gene>
<sequence length="329" mass="36650">MTTTSEKSLNLFPHLPPYSDPKDGIVSKLPAGWIPYAQLMRIDQPAGLYAFYFPYLIGLMYTACINHDTVDPLLLLKLAGVLLPINILLRGLSCSWNDTMDQDFDRKVRRCRHRPIARGAVSTTQAHIFTFSQLGILLLILHKFPESCQLHMIAIVLLFGAYALMKRITYFPQVFLGFPFAWAVFFCVTLLDEEAFGANTVSHFALFFANVLWTITYDTIYAHQDVVDDKQAGVKSMALLFRDHTKILATVMSAFQVALLGLCGLQAGFGPIYHVGTVGGASLALAYYIYSVDLKSPDSCNFWFHAQFWSVGGASVSGFVGEYVTRRAG</sequence>
<keyword evidence="2" id="KW-1185">Reference proteome</keyword>
<evidence type="ECO:0000313" key="2">
    <source>
        <dbReference type="Proteomes" id="UP001153332"/>
    </source>
</evidence>
<organism evidence="1 2">
    <name type="scientific">Lasiodiplodia mahajangana</name>
    <dbReference type="NCBI Taxonomy" id="1108764"/>
    <lineage>
        <taxon>Eukaryota</taxon>
        <taxon>Fungi</taxon>
        <taxon>Dikarya</taxon>
        <taxon>Ascomycota</taxon>
        <taxon>Pezizomycotina</taxon>
        <taxon>Dothideomycetes</taxon>
        <taxon>Dothideomycetes incertae sedis</taxon>
        <taxon>Botryosphaeriales</taxon>
        <taxon>Botryosphaeriaceae</taxon>
        <taxon>Lasiodiplodia</taxon>
    </lineage>
</organism>
<reference evidence="1" key="1">
    <citation type="submission" date="2022-12" db="EMBL/GenBank/DDBJ databases">
        <title>Genome Sequence of Lasiodiplodia mahajangana.</title>
        <authorList>
            <person name="Buettner E."/>
        </authorList>
    </citation>
    <scope>NUCLEOTIDE SEQUENCE</scope>
    <source>
        <strain evidence="1">VT137</strain>
    </source>
</reference>
<proteinExistence type="predicted"/>
<dbReference type="Proteomes" id="UP001153332">
    <property type="component" value="Unassembled WGS sequence"/>
</dbReference>
<comment type="caution">
    <text evidence="1">The sequence shown here is derived from an EMBL/GenBank/DDBJ whole genome shotgun (WGS) entry which is preliminary data.</text>
</comment>
<accession>A0ACC2JUG0</accession>
<dbReference type="EMBL" id="JAPUUL010000416">
    <property type="protein sequence ID" value="KAJ8130823.1"/>
    <property type="molecule type" value="Genomic_DNA"/>
</dbReference>